<dbReference type="GO" id="GO:0016301">
    <property type="term" value="F:kinase activity"/>
    <property type="evidence" value="ECO:0007669"/>
    <property type="project" value="UniProtKB-KW"/>
</dbReference>
<dbReference type="InterPro" id="IPR018484">
    <property type="entry name" value="FGGY_N"/>
</dbReference>
<organism evidence="6 7">
    <name type="scientific">Spirosoma profusum</name>
    <dbReference type="NCBI Taxonomy" id="2771354"/>
    <lineage>
        <taxon>Bacteria</taxon>
        <taxon>Pseudomonadati</taxon>
        <taxon>Bacteroidota</taxon>
        <taxon>Cytophagia</taxon>
        <taxon>Cytophagales</taxon>
        <taxon>Cytophagaceae</taxon>
        <taxon>Spirosoma</taxon>
    </lineage>
</organism>
<protein>
    <submittedName>
        <fullName evidence="6">FGGY-family carbohydrate kinase</fullName>
    </submittedName>
</protein>
<evidence type="ECO:0000259" key="5">
    <source>
        <dbReference type="Pfam" id="PF02782"/>
    </source>
</evidence>
<dbReference type="Proteomes" id="UP000598820">
    <property type="component" value="Unassembled WGS sequence"/>
</dbReference>
<dbReference type="InterPro" id="IPR000577">
    <property type="entry name" value="Carb_kinase_FGGY"/>
</dbReference>
<evidence type="ECO:0000313" key="6">
    <source>
        <dbReference type="EMBL" id="MBD2701089.1"/>
    </source>
</evidence>
<accession>A0A926XV19</accession>
<dbReference type="Pfam" id="PF02782">
    <property type="entry name" value="FGGY_C"/>
    <property type="match status" value="1"/>
</dbReference>
<gene>
    <name evidence="6" type="ORF">IC229_10620</name>
</gene>
<evidence type="ECO:0000256" key="3">
    <source>
        <dbReference type="ARBA" id="ARBA00022777"/>
    </source>
</evidence>
<evidence type="ECO:0000313" key="7">
    <source>
        <dbReference type="Proteomes" id="UP000598820"/>
    </source>
</evidence>
<keyword evidence="7" id="KW-1185">Reference proteome</keyword>
<dbReference type="GO" id="GO:0005975">
    <property type="term" value="P:carbohydrate metabolic process"/>
    <property type="evidence" value="ECO:0007669"/>
    <property type="project" value="InterPro"/>
</dbReference>
<sequence>MPAYFIGIDIGTQGVRVVLVDEKGEMEASASEVFSLTEQSRLEQSPQEWWDCCRRCLNVLIRDLPSNVIKQSIRSIAVTSTSGTVIPLDERNEPLHNALMYSDPRSAAEGKICKTVAETYHAEGYTGFNASSGLSKIVWFINQFPEQAARIHTWIHAADYITGKLSGNFGVTDYTNALKSGYDVVNECWPTYLFDQLPLQKSWMQDVVPSGKPIGTLLPRLVNEFSLPPVTVVAGMTDGCASQVASGAVRPGDWNTTIGTTLVVKGVTYQPLNDPEGRLYSHRHPEGYWMPGGASNIGADWVSTDFGDKLQILNEEAAQRIPTSYVAYPLRRPGERFPFISPNARGFAPDGLSEVALFAANMEGVAHVERYAYELIEQLSGETVRAVYTAGGTSNSDTWLAIRSAVLNRPIYKCTHVTGAVGAAILAASQTYYGSLSEAARAMTHIEKEIVPHADWIQSYDEGYVRFIQTLREKGFIH</sequence>
<keyword evidence="2" id="KW-0808">Transferase</keyword>
<feature type="domain" description="Carbohydrate kinase FGGY C-terminal" evidence="5">
    <location>
        <begin position="256"/>
        <end position="429"/>
    </location>
</feature>
<dbReference type="CDD" id="cd07783">
    <property type="entry name" value="ASKHA_NBD_FGGY_SePSK_AtXK1-like"/>
    <property type="match status" value="1"/>
</dbReference>
<dbReference type="PANTHER" id="PTHR43095">
    <property type="entry name" value="SUGAR KINASE"/>
    <property type="match status" value="1"/>
</dbReference>
<dbReference type="InterPro" id="IPR018485">
    <property type="entry name" value="FGGY_C"/>
</dbReference>
<evidence type="ECO:0000259" key="4">
    <source>
        <dbReference type="Pfam" id="PF00370"/>
    </source>
</evidence>
<dbReference type="Pfam" id="PF00370">
    <property type="entry name" value="FGGY_N"/>
    <property type="match status" value="1"/>
</dbReference>
<dbReference type="InterPro" id="IPR050406">
    <property type="entry name" value="FGGY_Carb_Kinase"/>
</dbReference>
<dbReference type="Gene3D" id="3.30.420.40">
    <property type="match status" value="2"/>
</dbReference>
<dbReference type="RefSeq" id="WP_190886944.1">
    <property type="nucleotide sequence ID" value="NZ_JACWZY010000007.1"/>
</dbReference>
<dbReference type="PANTHER" id="PTHR43095:SF5">
    <property type="entry name" value="XYLULOSE KINASE"/>
    <property type="match status" value="1"/>
</dbReference>
<evidence type="ECO:0000256" key="1">
    <source>
        <dbReference type="ARBA" id="ARBA00009156"/>
    </source>
</evidence>
<feature type="domain" description="Carbohydrate kinase FGGY N-terminal" evidence="4">
    <location>
        <begin position="4"/>
        <end position="243"/>
    </location>
</feature>
<dbReference type="EMBL" id="JACWZY010000007">
    <property type="protein sequence ID" value="MBD2701089.1"/>
    <property type="molecule type" value="Genomic_DNA"/>
</dbReference>
<dbReference type="PIRSF" id="PIRSF000538">
    <property type="entry name" value="GlpK"/>
    <property type="match status" value="1"/>
</dbReference>
<proteinExistence type="inferred from homology"/>
<comment type="caution">
    <text evidence="6">The sequence shown here is derived from an EMBL/GenBank/DDBJ whole genome shotgun (WGS) entry which is preliminary data.</text>
</comment>
<dbReference type="SUPFAM" id="SSF53067">
    <property type="entry name" value="Actin-like ATPase domain"/>
    <property type="match status" value="2"/>
</dbReference>
<evidence type="ECO:0000256" key="2">
    <source>
        <dbReference type="ARBA" id="ARBA00022679"/>
    </source>
</evidence>
<dbReference type="InterPro" id="IPR043129">
    <property type="entry name" value="ATPase_NBD"/>
</dbReference>
<keyword evidence="3 6" id="KW-0418">Kinase</keyword>
<comment type="similarity">
    <text evidence="1">Belongs to the FGGY kinase family.</text>
</comment>
<reference evidence="6" key="1">
    <citation type="submission" date="2020-09" db="EMBL/GenBank/DDBJ databases">
        <authorList>
            <person name="Kim M.K."/>
        </authorList>
    </citation>
    <scope>NUCLEOTIDE SEQUENCE</scope>
    <source>
        <strain evidence="6">BT702</strain>
    </source>
</reference>
<name>A0A926XV19_9BACT</name>
<dbReference type="AlphaFoldDB" id="A0A926XV19"/>